<dbReference type="SUPFAM" id="SSF69322">
    <property type="entry name" value="Tricorn protease domain 2"/>
    <property type="match status" value="1"/>
</dbReference>
<feature type="region of interest" description="Disordered" evidence="7">
    <location>
        <begin position="1118"/>
        <end position="1148"/>
    </location>
</feature>
<dbReference type="PANTHER" id="PTHR12747">
    <property type="entry name" value="ELONGATOR COMPLEX PROTEIN 1"/>
    <property type="match status" value="1"/>
</dbReference>
<keyword evidence="6" id="KW-0802">TPR repeat</keyword>
<dbReference type="Proteomes" id="UP001549921">
    <property type="component" value="Unassembled WGS sequence"/>
</dbReference>
<organism evidence="13 14">
    <name type="scientific">Loxostege sticticalis</name>
    <name type="common">Beet webworm moth</name>
    <dbReference type="NCBI Taxonomy" id="481309"/>
    <lineage>
        <taxon>Eukaryota</taxon>
        <taxon>Metazoa</taxon>
        <taxon>Ecdysozoa</taxon>
        <taxon>Arthropoda</taxon>
        <taxon>Hexapoda</taxon>
        <taxon>Insecta</taxon>
        <taxon>Pterygota</taxon>
        <taxon>Neoptera</taxon>
        <taxon>Endopterygota</taxon>
        <taxon>Lepidoptera</taxon>
        <taxon>Glossata</taxon>
        <taxon>Ditrysia</taxon>
        <taxon>Pyraloidea</taxon>
        <taxon>Crambidae</taxon>
        <taxon>Pyraustinae</taxon>
        <taxon>Loxostege</taxon>
    </lineage>
</organism>
<evidence type="ECO:0000259" key="9">
    <source>
        <dbReference type="Pfam" id="PF23797"/>
    </source>
</evidence>
<comment type="subcellular location">
    <subcellularLocation>
        <location evidence="5">Cytoplasm</location>
    </subcellularLocation>
    <subcellularLocation>
        <location evidence="5">Nucleus</location>
    </subcellularLocation>
</comment>
<evidence type="ECO:0000256" key="5">
    <source>
        <dbReference type="PIRNR" id="PIRNR017233"/>
    </source>
</evidence>
<dbReference type="Pfam" id="PF23797">
    <property type="entry name" value="Beta-prop_ELP1_2nd"/>
    <property type="match status" value="1"/>
</dbReference>
<protein>
    <recommendedName>
        <fullName evidence="5">Elongator complex protein 1</fullName>
    </recommendedName>
</protein>
<dbReference type="EMBL" id="JBEDNZ010000018">
    <property type="protein sequence ID" value="KAL0821084.1"/>
    <property type="molecule type" value="Genomic_DNA"/>
</dbReference>
<dbReference type="InterPro" id="IPR056167">
    <property type="entry name" value="A-sol_ELP1"/>
</dbReference>
<comment type="similarity">
    <text evidence="2 5">Belongs to the ELP1/IKA1 family.</text>
</comment>
<comment type="function">
    <text evidence="5">Component of the elongator complex which is required for multiple tRNA modifications, including mcm5U (5-methoxycarbonylmethyl uridine), mcm5s2U (5-methoxycarbonylmethyl-2-thiouridine), and ncm5U (5-carbamoylmethyl uridine). The elongator complex catalyzes formation of carboxymethyluridine in the wobble base at position 34 in tRNAs.</text>
</comment>
<dbReference type="InterPro" id="IPR006849">
    <property type="entry name" value="Elp1"/>
</dbReference>
<feature type="compositionally biased region" description="Basic residues" evidence="7">
    <location>
        <begin position="1134"/>
        <end position="1144"/>
    </location>
</feature>
<evidence type="ECO:0000256" key="1">
    <source>
        <dbReference type="ARBA" id="ARBA00005043"/>
    </source>
</evidence>
<dbReference type="GO" id="GO:0008033">
    <property type="term" value="P:tRNA processing"/>
    <property type="evidence" value="ECO:0007669"/>
    <property type="project" value="UniProtKB-KW"/>
</dbReference>
<name>A0ABD0SPZ0_LOXSC</name>
<evidence type="ECO:0000259" key="8">
    <source>
        <dbReference type="Pfam" id="PF04762"/>
    </source>
</evidence>
<dbReference type="InterPro" id="IPR019734">
    <property type="entry name" value="TPR_rpt"/>
</dbReference>
<dbReference type="InterPro" id="IPR036322">
    <property type="entry name" value="WD40_repeat_dom_sf"/>
</dbReference>
<dbReference type="Pfam" id="PF23925">
    <property type="entry name" value="A-sol_ELP1"/>
    <property type="match status" value="1"/>
</dbReference>
<feature type="domain" description="ELP1 TPR" evidence="10">
    <location>
        <begin position="882"/>
        <end position="1043"/>
    </location>
</feature>
<keyword evidence="4" id="KW-0819">tRNA processing</keyword>
<sequence>MKNLNLWDVSQKSPVVNSEDGLTICYSHNERSCAELYTCSHNLIVTNIGDDREVKWQKDLSDVVFQKSKPVNVTYLSLLDTLCVGLESGELITIAEAGSICELAGVCDNGILAMEWSPDQELLVLVTRELNTILMSCTYDPIREVNLLKEEFGEKQFITVGWGKKETQFHGSEGKQAAKAKTEISADSNVDDSIKITWRGDGNLYAIGFTMEGIRRFKVFDREGHLQYTSEKQPGLEANLSWRPSGNVIATTQRLPDQYVVSFFEKNGLKHGGFSIPVKPTAYVEDIAWSSDSEILTLLCGSIETNTHELLLFTTSNYHWYHKQSLLFKSDQRINKIIWDNDFDVSNNKKLHVFLQNGQHITYSWIWNVDHSKGQGYDDDAVVSVIDGKKILVTGFRQTVVPPPMAATEIECDHPVNSVHFAPCEQGVSSNNFFVVTTNNKLIFYEQKQKFPLEYTTSKVLSLDENDFPMQCYNWFWMNPDVILCMKMNKEVCNLLEYRFGSGKLVKECETLLPSGAVRIHPHPTKSSVAFLQLNTGEILRYDKGGSIEPQDISFSATCPKFSILSIDDTLYFLGLSHKNNLFVNGAVIMNGVSSYFVHTHFLLVTTLQHLLLCTELTKSGLDAIMEYQNNESTEQIYKRKIERGAKLVVVVPNDTRTVFQMPRGNLEAIQPRPLSLKVIGEYLDEQKYHEAFDLMRKQRINLNLIYDHNPKKFLDSIDVFLESINNNSWLSLFLSDLENVDVTKTMYASSYPDKPRGTCNTKVHTICDLIRTHLKQRTDSDTKILPLLTTFVKKNTVEDLENALSLIKELKVKESSISKLPVGSDEALKYLLYMVDVNQLFDVALGMYDFDLVLLVANKSQKDPKEYIPMLNDLNEMDENYKQFSINKYLKRFSKAVRCLVMCGPEKYEELKTFVKYHSLYREALHQFPSDSDIYKEISNDFGHYLRLKKQFVEAGVVFERAGNYEKAVECYKDALEWELAVKVAYNKWTSEQFKELCWDLVDALKEEKRHNEAINILEQYCDDCDKTISYAIESGHYKTAFRLCSQHNKNYIRDNVLLPAIMEDYKSLKELIETNWSNFTKHKERLQVVRENKSKMPTEMYDPSYANKDSDLYSDAGSTLASSSRGSSRSFRSSKNRRKHERKVASLKEGSQYEDVALVMALHTLVTSTYDLRLQVKQVNIALCCLDKDKEAFILQVSLDKCLKEMKDSFRDIWTNELVLEATNASIAATNVPEGCSVLPQGIATLEPHVRISPVIQDVNWKLEGLN</sequence>
<feature type="domain" description="ELP1 N-terminal second beta-propeller" evidence="9">
    <location>
        <begin position="385"/>
        <end position="649"/>
    </location>
</feature>
<dbReference type="GO" id="GO:0005737">
    <property type="term" value="C:cytoplasm"/>
    <property type="evidence" value="ECO:0007669"/>
    <property type="project" value="UniProtKB-SubCell"/>
</dbReference>
<evidence type="ECO:0000259" key="12">
    <source>
        <dbReference type="Pfam" id="PF23936"/>
    </source>
</evidence>
<evidence type="ECO:0000259" key="10">
    <source>
        <dbReference type="Pfam" id="PF23878"/>
    </source>
</evidence>
<feature type="repeat" description="TPR" evidence="6">
    <location>
        <begin position="950"/>
        <end position="983"/>
    </location>
</feature>
<comment type="pathway">
    <text evidence="1">tRNA modification; 5-methoxycarbonylmethyl-2-thiouridine-tRNA biosynthesis.</text>
</comment>
<feature type="compositionally biased region" description="Low complexity" evidence="7">
    <location>
        <begin position="1124"/>
        <end position="1133"/>
    </location>
</feature>
<dbReference type="InterPro" id="IPR056166">
    <property type="entry name" value="TPR_ELP1"/>
</dbReference>
<dbReference type="Pfam" id="PF23936">
    <property type="entry name" value="HB_ELP1"/>
    <property type="match status" value="1"/>
</dbReference>
<accession>A0ABD0SPZ0</accession>
<dbReference type="Pfam" id="PF23878">
    <property type="entry name" value="TPR_ELP1"/>
    <property type="match status" value="1"/>
</dbReference>
<keyword evidence="3 5" id="KW-0963">Cytoplasm</keyword>
<comment type="caution">
    <text evidence="13">The sequence shown here is derived from an EMBL/GenBank/DDBJ whole genome shotgun (WGS) entry which is preliminary data.</text>
</comment>
<dbReference type="Pfam" id="PF04762">
    <property type="entry name" value="Beta-prop_ELP1_1st"/>
    <property type="match status" value="1"/>
</dbReference>
<dbReference type="PANTHER" id="PTHR12747:SF0">
    <property type="entry name" value="ELONGATOR COMPLEX PROTEIN 1"/>
    <property type="match status" value="1"/>
</dbReference>
<dbReference type="PROSITE" id="PS50005">
    <property type="entry name" value="TPR"/>
    <property type="match status" value="1"/>
</dbReference>
<evidence type="ECO:0000256" key="6">
    <source>
        <dbReference type="PROSITE-ProRule" id="PRU00339"/>
    </source>
</evidence>
<evidence type="ECO:0000256" key="7">
    <source>
        <dbReference type="SAM" id="MobiDB-lite"/>
    </source>
</evidence>
<feature type="domain" description="ELP1 three-helical bundle" evidence="12">
    <location>
        <begin position="1057"/>
        <end position="1215"/>
    </location>
</feature>
<evidence type="ECO:0000256" key="4">
    <source>
        <dbReference type="ARBA" id="ARBA00022694"/>
    </source>
</evidence>
<dbReference type="PIRSF" id="PIRSF017233">
    <property type="entry name" value="IKAP"/>
    <property type="match status" value="1"/>
</dbReference>
<reference evidence="13 14" key="1">
    <citation type="submission" date="2024-06" db="EMBL/GenBank/DDBJ databases">
        <title>A chromosome-level genome assembly of beet webworm, Loxostege sticticalis.</title>
        <authorList>
            <person name="Zhang Y."/>
        </authorList>
    </citation>
    <scope>NUCLEOTIDE SEQUENCE [LARGE SCALE GENOMIC DNA]</scope>
    <source>
        <strain evidence="13">AQ028</strain>
        <tissue evidence="13">Male pupae</tissue>
    </source>
</reference>
<keyword evidence="5" id="KW-0539">Nucleus</keyword>
<dbReference type="AlphaFoldDB" id="A0ABD0SPZ0"/>
<dbReference type="Gene3D" id="1.25.40.10">
    <property type="entry name" value="Tetratricopeptide repeat domain"/>
    <property type="match status" value="1"/>
</dbReference>
<proteinExistence type="inferred from homology"/>
<dbReference type="InterPro" id="IPR011990">
    <property type="entry name" value="TPR-like_helical_dom_sf"/>
</dbReference>
<dbReference type="InterPro" id="IPR056169">
    <property type="entry name" value="HB_ELP1"/>
</dbReference>
<evidence type="ECO:0000256" key="3">
    <source>
        <dbReference type="ARBA" id="ARBA00022490"/>
    </source>
</evidence>
<feature type="domain" description="ELP1 alpha-solenoid" evidence="11">
    <location>
        <begin position="673"/>
        <end position="875"/>
    </location>
</feature>
<dbReference type="InterPro" id="IPR056165">
    <property type="entry name" value="Beta-prop_ELP1_2nd"/>
</dbReference>
<dbReference type="GO" id="GO:0005634">
    <property type="term" value="C:nucleus"/>
    <property type="evidence" value="ECO:0007669"/>
    <property type="project" value="UniProtKB-SubCell"/>
</dbReference>
<evidence type="ECO:0000259" key="11">
    <source>
        <dbReference type="Pfam" id="PF23925"/>
    </source>
</evidence>
<evidence type="ECO:0000256" key="2">
    <source>
        <dbReference type="ARBA" id="ARBA00006086"/>
    </source>
</evidence>
<dbReference type="InterPro" id="IPR056164">
    <property type="entry name" value="Beta-prop_ELP1_1st"/>
</dbReference>
<dbReference type="SUPFAM" id="SSF48452">
    <property type="entry name" value="TPR-like"/>
    <property type="match status" value="1"/>
</dbReference>
<evidence type="ECO:0000313" key="14">
    <source>
        <dbReference type="Proteomes" id="UP001549921"/>
    </source>
</evidence>
<gene>
    <name evidence="13" type="ORF">ABMA28_005714</name>
</gene>
<evidence type="ECO:0000313" key="13">
    <source>
        <dbReference type="EMBL" id="KAL0821084.1"/>
    </source>
</evidence>
<feature type="domain" description="ELP1 first N-terminal beta-propeller" evidence="8">
    <location>
        <begin position="6"/>
        <end position="341"/>
    </location>
</feature>
<dbReference type="SUPFAM" id="SSF50978">
    <property type="entry name" value="WD40 repeat-like"/>
    <property type="match status" value="1"/>
</dbReference>